<dbReference type="CDD" id="cd07812">
    <property type="entry name" value="SRPBCC"/>
    <property type="match status" value="1"/>
</dbReference>
<protein>
    <submittedName>
        <fullName evidence="1">Cyclase/dehydrase</fullName>
    </submittedName>
</protein>
<proteinExistence type="predicted"/>
<organism evidence="1 2">
    <name type="scientific">Euzebya pacifica</name>
    <dbReference type="NCBI Taxonomy" id="1608957"/>
    <lineage>
        <taxon>Bacteria</taxon>
        <taxon>Bacillati</taxon>
        <taxon>Actinomycetota</taxon>
        <taxon>Nitriliruptoria</taxon>
        <taxon>Euzebyales</taxon>
    </lineage>
</organism>
<dbReference type="Gene3D" id="3.30.530.20">
    <property type="match status" value="1"/>
</dbReference>
<dbReference type="Proteomes" id="UP000264006">
    <property type="component" value="Chromosome"/>
</dbReference>
<dbReference type="AlphaFoldDB" id="A0A346XYS8"/>
<gene>
    <name evidence="1" type="ORF">DVS28_a2696</name>
</gene>
<dbReference type="SUPFAM" id="SSF55961">
    <property type="entry name" value="Bet v1-like"/>
    <property type="match status" value="1"/>
</dbReference>
<dbReference type="InterPro" id="IPR019587">
    <property type="entry name" value="Polyketide_cyclase/dehydratase"/>
</dbReference>
<reference evidence="1 2" key="1">
    <citation type="submission" date="2018-09" db="EMBL/GenBank/DDBJ databases">
        <title>Complete genome sequence of Euzebya sp. DY32-46 isolated from seawater of Pacific Ocean.</title>
        <authorList>
            <person name="Xu L."/>
            <person name="Wu Y.-H."/>
            <person name="Xu X.-W."/>
        </authorList>
    </citation>
    <scope>NUCLEOTIDE SEQUENCE [LARGE SCALE GENOMIC DNA]</scope>
    <source>
        <strain evidence="1 2">DY32-46</strain>
    </source>
</reference>
<sequence length="166" mass="17684">MIADDVLAVEPGRVFDVLADPNCLATLTPLVARIETDGERWTWQLVEVSALGVTATARFTTLMDIGSEAIRFRPATDVDERASATGHLEVTADETGGTRVAIDLTATVELPLPRMMSRPVTAVMFATMRGGGSRFADNLLDHLGNPDRRGMDVRAADATSGQAVSA</sequence>
<dbReference type="KEGG" id="euz:DVS28_a2696"/>
<evidence type="ECO:0000313" key="1">
    <source>
        <dbReference type="EMBL" id="AXV07375.1"/>
    </source>
</evidence>
<accession>A0A346XYS8</accession>
<dbReference type="EMBL" id="CP031165">
    <property type="protein sequence ID" value="AXV07375.1"/>
    <property type="molecule type" value="Genomic_DNA"/>
</dbReference>
<evidence type="ECO:0000313" key="2">
    <source>
        <dbReference type="Proteomes" id="UP000264006"/>
    </source>
</evidence>
<dbReference type="Pfam" id="PF10604">
    <property type="entry name" value="Polyketide_cyc2"/>
    <property type="match status" value="1"/>
</dbReference>
<dbReference type="InterPro" id="IPR023393">
    <property type="entry name" value="START-like_dom_sf"/>
</dbReference>
<keyword evidence="2" id="KW-1185">Reference proteome</keyword>
<name>A0A346XYS8_9ACTN</name>